<evidence type="ECO:0000256" key="7">
    <source>
        <dbReference type="RuleBase" id="RU003923"/>
    </source>
</evidence>
<evidence type="ECO:0000313" key="11">
    <source>
        <dbReference type="Proteomes" id="UP000776252"/>
    </source>
</evidence>
<feature type="transmembrane region" description="Helical" evidence="8">
    <location>
        <begin position="373"/>
        <end position="394"/>
    </location>
</feature>
<dbReference type="PANTHER" id="PTHR30012:SF0">
    <property type="entry name" value="TYPE II SECRETION SYSTEM PROTEIN F-RELATED"/>
    <property type="match status" value="1"/>
</dbReference>
<evidence type="ECO:0000256" key="2">
    <source>
        <dbReference type="ARBA" id="ARBA00022448"/>
    </source>
</evidence>
<dbReference type="Proteomes" id="UP000776252">
    <property type="component" value="Unassembled WGS sequence"/>
</dbReference>
<keyword evidence="3" id="KW-1003">Cell membrane</keyword>
<evidence type="ECO:0000256" key="5">
    <source>
        <dbReference type="ARBA" id="ARBA00022989"/>
    </source>
</evidence>
<name>A0ABS6BU31_9CLOT</name>
<evidence type="ECO:0000313" key="10">
    <source>
        <dbReference type="EMBL" id="MBU3160429.1"/>
    </source>
</evidence>
<reference evidence="10 11" key="1">
    <citation type="submission" date="2021-06" db="EMBL/GenBank/DDBJ databases">
        <title>Clostridia strains as spoilage organisms.</title>
        <authorList>
            <person name="Wambui J."/>
            <person name="Stephan R."/>
            <person name="Stevens M.J.A."/>
        </authorList>
    </citation>
    <scope>NUCLEOTIDE SEQUENCE [LARGE SCALE GENOMIC DNA]</scope>
    <source>
        <strain evidence="10 11">DSM 14204</strain>
    </source>
</reference>
<proteinExistence type="inferred from homology"/>
<keyword evidence="11" id="KW-1185">Reference proteome</keyword>
<protein>
    <submittedName>
        <fullName evidence="10">Type II secretion system F family protein</fullName>
    </submittedName>
</protein>
<evidence type="ECO:0000256" key="1">
    <source>
        <dbReference type="ARBA" id="ARBA00004651"/>
    </source>
</evidence>
<organism evidence="10 11">
    <name type="scientific">Clostridium frigoris</name>
    <dbReference type="NCBI Taxonomy" id="205327"/>
    <lineage>
        <taxon>Bacteria</taxon>
        <taxon>Bacillati</taxon>
        <taxon>Bacillota</taxon>
        <taxon>Clostridia</taxon>
        <taxon>Eubacteriales</taxon>
        <taxon>Clostridiaceae</taxon>
        <taxon>Clostridium</taxon>
    </lineage>
</organism>
<evidence type="ECO:0000256" key="6">
    <source>
        <dbReference type="ARBA" id="ARBA00023136"/>
    </source>
</evidence>
<dbReference type="Pfam" id="PF00482">
    <property type="entry name" value="T2SSF"/>
    <property type="match status" value="2"/>
</dbReference>
<comment type="similarity">
    <text evidence="7">Belongs to the GSP F family.</text>
</comment>
<feature type="transmembrane region" description="Helical" evidence="8">
    <location>
        <begin position="221"/>
        <end position="239"/>
    </location>
</feature>
<accession>A0ABS6BU31</accession>
<dbReference type="InterPro" id="IPR001992">
    <property type="entry name" value="T2SS_GspF/T4SS_PilC_CS"/>
</dbReference>
<keyword evidence="2 7" id="KW-0813">Transport</keyword>
<keyword evidence="6 8" id="KW-0472">Membrane</keyword>
<comment type="subcellular location">
    <subcellularLocation>
        <location evidence="1 7">Cell membrane</location>
        <topology evidence="1 7">Multi-pass membrane protein</topology>
    </subcellularLocation>
</comment>
<gene>
    <name evidence="10" type="ORF">KPL37_11805</name>
</gene>
<feature type="domain" description="Type II secretion system protein GspF" evidence="9">
    <location>
        <begin position="270"/>
        <end position="392"/>
    </location>
</feature>
<dbReference type="PROSITE" id="PS00874">
    <property type="entry name" value="T2SP_F"/>
    <property type="match status" value="1"/>
</dbReference>
<dbReference type="InterPro" id="IPR018076">
    <property type="entry name" value="T2SS_GspF_dom"/>
</dbReference>
<evidence type="ECO:0000256" key="8">
    <source>
        <dbReference type="SAM" id="Phobius"/>
    </source>
</evidence>
<keyword evidence="4 7" id="KW-0812">Transmembrane</keyword>
<dbReference type="RefSeq" id="WP_216149571.1">
    <property type="nucleotide sequence ID" value="NZ_JAHLDV010000026.1"/>
</dbReference>
<evidence type="ECO:0000256" key="3">
    <source>
        <dbReference type="ARBA" id="ARBA00022475"/>
    </source>
</evidence>
<evidence type="ECO:0000256" key="4">
    <source>
        <dbReference type="ARBA" id="ARBA00022692"/>
    </source>
</evidence>
<keyword evidence="5 8" id="KW-1133">Transmembrane helix</keyword>
<dbReference type="EMBL" id="JAHLDV010000026">
    <property type="protein sequence ID" value="MBU3160429.1"/>
    <property type="molecule type" value="Genomic_DNA"/>
</dbReference>
<feature type="transmembrane region" description="Helical" evidence="8">
    <location>
        <begin position="168"/>
        <end position="201"/>
    </location>
</feature>
<evidence type="ECO:0000259" key="9">
    <source>
        <dbReference type="Pfam" id="PF00482"/>
    </source>
</evidence>
<feature type="domain" description="Type II secretion system protein GspF" evidence="9">
    <location>
        <begin position="67"/>
        <end position="190"/>
    </location>
</feature>
<dbReference type="PANTHER" id="PTHR30012">
    <property type="entry name" value="GENERAL SECRETION PATHWAY PROTEIN"/>
    <property type="match status" value="1"/>
</dbReference>
<dbReference type="InterPro" id="IPR003004">
    <property type="entry name" value="GspF/PilC"/>
</dbReference>
<comment type="caution">
    <text evidence="10">The sequence shown here is derived from an EMBL/GenBank/DDBJ whole genome shotgun (WGS) entry which is preliminary data.</text>
</comment>
<sequence>MPKYKYKAMSDKGERLEGTYEAKDKDGVMEMISLNNYYPLLVEEMQTGVNIELSLLEKIKTKDISIFCRQFYTMLDAGATISNCLQVLGEQMTNKKFKRALLKANDGLRKGATLSEAMKEQKNIFPDLLLSMIAAGELSGNLDTIMLRMSSHYEKENKINNKIKSAMIYPIVLGIVAVAVVVILLVFIMPIFVGMFTSSGVELPMSTKIMLGLSAGLKNNFIIIIIMVLAIIFGSKYFLKSDTGQIFSNSLKLKIPILKGLNQKIIVSRFTRTLSTVLASGITLVDGLDIVSEVVGNIIVKKKVIEAKEQVMKGNGLSESIKETNLFPPMLISMISIGEESGSLDEILNKTADFYDDELDAQITSFTSLLEPLMIIIMGILIGFMVISIMQPMFSMYNTIT</sequence>